<dbReference type="Proteomes" id="UP000005408">
    <property type="component" value="Unassembled WGS sequence"/>
</dbReference>
<evidence type="ECO:0000313" key="2">
    <source>
        <dbReference type="EnsemblMetazoa" id="G10042.1:cds"/>
    </source>
</evidence>
<reference evidence="2" key="1">
    <citation type="submission" date="2022-08" db="UniProtKB">
        <authorList>
            <consortium name="EnsemblMetazoa"/>
        </authorList>
    </citation>
    <scope>IDENTIFICATION</scope>
    <source>
        <strain evidence="2">05x7-T-G4-1.051#20</strain>
    </source>
</reference>
<keyword evidence="3" id="KW-1185">Reference proteome</keyword>
<evidence type="ECO:0000256" key="1">
    <source>
        <dbReference type="SAM" id="MobiDB-lite"/>
    </source>
</evidence>
<dbReference type="AlphaFoldDB" id="A0A8W8HKQ6"/>
<evidence type="ECO:0000313" key="3">
    <source>
        <dbReference type="Proteomes" id="UP000005408"/>
    </source>
</evidence>
<feature type="compositionally biased region" description="Basic residues" evidence="1">
    <location>
        <begin position="79"/>
        <end position="88"/>
    </location>
</feature>
<proteinExistence type="predicted"/>
<feature type="compositionally biased region" description="Basic and acidic residues" evidence="1">
    <location>
        <begin position="331"/>
        <end position="356"/>
    </location>
</feature>
<organism evidence="2 3">
    <name type="scientific">Magallana gigas</name>
    <name type="common">Pacific oyster</name>
    <name type="synonym">Crassostrea gigas</name>
    <dbReference type="NCBI Taxonomy" id="29159"/>
    <lineage>
        <taxon>Eukaryota</taxon>
        <taxon>Metazoa</taxon>
        <taxon>Spiralia</taxon>
        <taxon>Lophotrochozoa</taxon>
        <taxon>Mollusca</taxon>
        <taxon>Bivalvia</taxon>
        <taxon>Autobranchia</taxon>
        <taxon>Pteriomorphia</taxon>
        <taxon>Ostreida</taxon>
        <taxon>Ostreoidea</taxon>
        <taxon>Ostreidae</taxon>
        <taxon>Magallana</taxon>
    </lineage>
</organism>
<dbReference type="EnsemblMetazoa" id="G10042.1">
    <property type="protein sequence ID" value="G10042.1:cds"/>
    <property type="gene ID" value="G10042"/>
</dbReference>
<name>A0A8W8HKQ6_MAGGI</name>
<feature type="region of interest" description="Disordered" evidence="1">
    <location>
        <begin position="331"/>
        <end position="358"/>
    </location>
</feature>
<accession>A0A8W8HKQ6</accession>
<sequence length="462" mass="53575">MEKDAASQSELRAHIQIQLSLKSLSTLIRVENNRTMSEYNYSTSDPDEESQDLDLRIEETATEISGMETGPSQSPVRNQRSKKKKRIIRPMSPASEAESESILTTKSAVPMVPLRRSPRKKSALSETHRILMEKSDEETDDKGQFSFFKNARTSTPVRRSPRKQPTNNSRQLQDSQSEDALDKDDNLYRKQRKGASRAEPLLTQPVEKGASRAEPLLTQPVEKDTTRMTPLTSKTQQNSVQGQLREIIQNQREILAHIGIMKRDLRELAQKKDEAQAPVSVPNRIRIAVKEYFANGEDMDLKWDYQKRFYDEENSNEVLEAAVKRYFTSKKEAANRKSKNKDALHKQRQATYERKKEKVRRRLQAAEKKNWGVEKKKMVTQLLKSKSAHNLMSSDEEADEGFISHPYSWESDTWRTVKESLDKKYLEVCPSRSRRLLQKRTRGSIKEQQRPDIEEEFSWIFV</sequence>
<protein>
    <submittedName>
        <fullName evidence="2">Uncharacterized protein</fullName>
    </submittedName>
</protein>
<feature type="compositionally biased region" description="Polar residues" evidence="1">
    <location>
        <begin position="151"/>
        <end position="175"/>
    </location>
</feature>
<feature type="compositionally biased region" description="Polar residues" evidence="1">
    <location>
        <begin position="227"/>
        <end position="239"/>
    </location>
</feature>
<feature type="region of interest" description="Disordered" evidence="1">
    <location>
        <begin position="61"/>
        <end position="239"/>
    </location>
</feature>